<evidence type="ECO:0000256" key="1">
    <source>
        <dbReference type="ARBA" id="ARBA00001353"/>
    </source>
</evidence>
<evidence type="ECO:0000313" key="9">
    <source>
        <dbReference type="Proteomes" id="UP000429232"/>
    </source>
</evidence>
<dbReference type="Pfam" id="PF02152">
    <property type="entry name" value="FolB"/>
    <property type="match status" value="1"/>
</dbReference>
<dbReference type="GO" id="GO:0005737">
    <property type="term" value="C:cytoplasm"/>
    <property type="evidence" value="ECO:0007669"/>
    <property type="project" value="TreeGrafter"/>
</dbReference>
<reference evidence="8 9" key="1">
    <citation type="submission" date="2020-12" db="EMBL/GenBank/DDBJ databases">
        <title>HMF7856_wgs.fasta genome submission.</title>
        <authorList>
            <person name="Kang H."/>
            <person name="Kim H."/>
            <person name="Joh K."/>
        </authorList>
    </citation>
    <scope>NUCLEOTIDE SEQUENCE [LARGE SCALE GENOMIC DNA]</scope>
    <source>
        <strain evidence="8 9">HMF7856</strain>
    </source>
</reference>
<dbReference type="PANTHER" id="PTHR42844">
    <property type="entry name" value="DIHYDRONEOPTERIN ALDOLASE 1-RELATED"/>
    <property type="match status" value="1"/>
</dbReference>
<dbReference type="NCBIfam" id="TIGR00526">
    <property type="entry name" value="folB_dom"/>
    <property type="match status" value="1"/>
</dbReference>
<feature type="domain" description="Dihydroneopterin aldolase/epimerase" evidence="7">
    <location>
        <begin position="4"/>
        <end position="116"/>
    </location>
</feature>
<dbReference type="NCBIfam" id="TIGR00525">
    <property type="entry name" value="folB"/>
    <property type="match status" value="1"/>
</dbReference>
<dbReference type="GO" id="GO:0046654">
    <property type="term" value="P:tetrahydrofolate biosynthetic process"/>
    <property type="evidence" value="ECO:0007669"/>
    <property type="project" value="UniProtKB-UniRule"/>
</dbReference>
<dbReference type="PANTHER" id="PTHR42844:SF1">
    <property type="entry name" value="DIHYDRONEOPTERIN ALDOLASE 1-RELATED"/>
    <property type="match status" value="1"/>
</dbReference>
<dbReference type="SUPFAM" id="SSF55620">
    <property type="entry name" value="Tetrahydrobiopterin biosynthesis enzymes-like"/>
    <property type="match status" value="1"/>
</dbReference>
<dbReference type="EC" id="4.1.2.25" evidence="6"/>
<accession>A0A6I4I6Q6</accession>
<evidence type="ECO:0000256" key="6">
    <source>
        <dbReference type="RuleBase" id="RU362079"/>
    </source>
</evidence>
<keyword evidence="4 6" id="KW-0289">Folate biosynthesis</keyword>
<sequence length="118" mass="13629">MIEVALHGAEFFARHGYYAEEQQLGNRFMLDIEVGFEIDGAFTEDKLSNTLNYERLHEIAEEEMKITRKLLETVAQAIVDRIKSEFNFAKTILVRVKKLTPPLKGKVKYSSVTITYNK</sequence>
<name>A0A6I4I6Q6_9SPHI</name>
<dbReference type="UniPathway" id="UPA00077">
    <property type="reaction ID" value="UER00154"/>
</dbReference>
<evidence type="ECO:0000256" key="3">
    <source>
        <dbReference type="ARBA" id="ARBA00005708"/>
    </source>
</evidence>
<dbReference type="SMART" id="SM00905">
    <property type="entry name" value="FolB"/>
    <property type="match status" value="1"/>
</dbReference>
<dbReference type="InterPro" id="IPR006157">
    <property type="entry name" value="FolB_dom"/>
</dbReference>
<keyword evidence="5 6" id="KW-0456">Lyase</keyword>
<dbReference type="EMBL" id="CP066775">
    <property type="protein sequence ID" value="QQL50817.1"/>
    <property type="molecule type" value="Genomic_DNA"/>
</dbReference>
<proteinExistence type="inferred from homology"/>
<comment type="similarity">
    <text evidence="3 6">Belongs to the DHNA family.</text>
</comment>
<dbReference type="RefSeq" id="WP_157526683.1">
    <property type="nucleotide sequence ID" value="NZ_CP066775.1"/>
</dbReference>
<evidence type="ECO:0000313" key="8">
    <source>
        <dbReference type="EMBL" id="QQL50817.1"/>
    </source>
</evidence>
<comment type="function">
    <text evidence="6">Catalyzes the conversion of 7,8-dihydroneopterin to 6-hydroxymethyl-7,8-dihydropterin.</text>
</comment>
<dbReference type="InterPro" id="IPR043133">
    <property type="entry name" value="GTP-CH-I_C/QueF"/>
</dbReference>
<dbReference type="Proteomes" id="UP000429232">
    <property type="component" value="Chromosome"/>
</dbReference>
<evidence type="ECO:0000256" key="2">
    <source>
        <dbReference type="ARBA" id="ARBA00005013"/>
    </source>
</evidence>
<evidence type="ECO:0000256" key="4">
    <source>
        <dbReference type="ARBA" id="ARBA00022909"/>
    </source>
</evidence>
<dbReference type="InterPro" id="IPR006156">
    <property type="entry name" value="Dihydroneopterin_aldolase"/>
</dbReference>
<dbReference type="KEGG" id="mgik:GO620_004990"/>
<dbReference type="Gene3D" id="3.30.1130.10">
    <property type="match status" value="1"/>
</dbReference>
<evidence type="ECO:0000256" key="5">
    <source>
        <dbReference type="ARBA" id="ARBA00023239"/>
    </source>
</evidence>
<evidence type="ECO:0000259" key="7">
    <source>
        <dbReference type="SMART" id="SM00905"/>
    </source>
</evidence>
<gene>
    <name evidence="8" type="primary">folB</name>
    <name evidence="8" type="ORF">GO620_004990</name>
</gene>
<comment type="catalytic activity">
    <reaction evidence="1 6">
        <text>7,8-dihydroneopterin = 6-hydroxymethyl-7,8-dihydropterin + glycolaldehyde</text>
        <dbReference type="Rhea" id="RHEA:10540"/>
        <dbReference type="ChEBI" id="CHEBI:17001"/>
        <dbReference type="ChEBI" id="CHEBI:17071"/>
        <dbReference type="ChEBI" id="CHEBI:44841"/>
        <dbReference type="EC" id="4.1.2.25"/>
    </reaction>
</comment>
<comment type="pathway">
    <text evidence="2 6">Cofactor biosynthesis; tetrahydrofolate biosynthesis; 2-amino-4-hydroxy-6-hydroxymethyl-7,8-dihydropteridine diphosphate from 7,8-dihydroneopterin triphosphate: step 3/4.</text>
</comment>
<keyword evidence="9" id="KW-1185">Reference proteome</keyword>
<dbReference type="AlphaFoldDB" id="A0A6I4I6Q6"/>
<dbReference type="GO" id="GO:0004150">
    <property type="term" value="F:dihydroneopterin aldolase activity"/>
    <property type="evidence" value="ECO:0007669"/>
    <property type="project" value="UniProtKB-UniRule"/>
</dbReference>
<organism evidence="8 9">
    <name type="scientific">Mucilaginibacter ginkgonis</name>
    <dbReference type="NCBI Taxonomy" id="2682091"/>
    <lineage>
        <taxon>Bacteria</taxon>
        <taxon>Pseudomonadati</taxon>
        <taxon>Bacteroidota</taxon>
        <taxon>Sphingobacteriia</taxon>
        <taxon>Sphingobacteriales</taxon>
        <taxon>Sphingobacteriaceae</taxon>
        <taxon>Mucilaginibacter</taxon>
    </lineage>
</organism>
<dbReference type="GO" id="GO:0046656">
    <property type="term" value="P:folic acid biosynthetic process"/>
    <property type="evidence" value="ECO:0007669"/>
    <property type="project" value="UniProtKB-UniRule"/>
</dbReference>
<protein>
    <recommendedName>
        <fullName evidence="6">7,8-dihydroneopterin aldolase</fullName>
        <ecNumber evidence="6">4.1.2.25</ecNumber>
    </recommendedName>
</protein>